<keyword evidence="4 11" id="KW-0378">Hydrolase</keyword>
<keyword evidence="6" id="KW-0067">ATP-binding</keyword>
<dbReference type="FunFam" id="3.40.50.300:FF:000637">
    <property type="entry name" value="ATP-dependent RNA helicase DHX37/DHR1"/>
    <property type="match status" value="1"/>
</dbReference>
<dbReference type="InterPro" id="IPR048333">
    <property type="entry name" value="HA2_WH"/>
</dbReference>
<dbReference type="GO" id="GO:0000462">
    <property type="term" value="P:maturation of SSU-rRNA from tricistronic rRNA transcript (SSU-rRNA, 5.8S rRNA, LSU-rRNA)"/>
    <property type="evidence" value="ECO:0007669"/>
    <property type="project" value="TreeGrafter"/>
</dbReference>
<dbReference type="GO" id="GO:0003724">
    <property type="term" value="F:RNA helicase activity"/>
    <property type="evidence" value="ECO:0007669"/>
    <property type="project" value="UniProtKB-EC"/>
</dbReference>
<dbReference type="GO" id="GO:0005730">
    <property type="term" value="C:nucleolus"/>
    <property type="evidence" value="ECO:0007669"/>
    <property type="project" value="TreeGrafter"/>
</dbReference>
<reference evidence="11 12" key="1">
    <citation type="journal article" date="2019" name="Environ. Microbiol.">
        <title>At the nexus of three kingdoms: the genome of the mycorrhizal fungus Gigaspora margarita provides insights into plant, endobacterial and fungal interactions.</title>
        <authorList>
            <person name="Venice F."/>
            <person name="Ghignone S."/>
            <person name="Salvioli di Fossalunga A."/>
            <person name="Amselem J."/>
            <person name="Novero M."/>
            <person name="Xianan X."/>
            <person name="Sedzielewska Toro K."/>
            <person name="Morin E."/>
            <person name="Lipzen A."/>
            <person name="Grigoriev I.V."/>
            <person name="Henrissat B."/>
            <person name="Martin F.M."/>
            <person name="Bonfante P."/>
        </authorList>
    </citation>
    <scope>NUCLEOTIDE SEQUENCE [LARGE SCALE GENOMIC DNA]</scope>
    <source>
        <strain evidence="11 12">BEG34</strain>
    </source>
</reference>
<dbReference type="EMBL" id="WTPW01001563">
    <property type="protein sequence ID" value="KAF0428702.1"/>
    <property type="molecule type" value="Genomic_DNA"/>
</dbReference>
<keyword evidence="5" id="KW-0347">Helicase</keyword>
<dbReference type="InterPro" id="IPR007502">
    <property type="entry name" value="Helicase-assoc_dom"/>
</dbReference>
<feature type="compositionally biased region" description="Basic and acidic residues" evidence="8">
    <location>
        <begin position="53"/>
        <end position="67"/>
    </location>
</feature>
<dbReference type="PANTHER" id="PTHR18934:SF99">
    <property type="entry name" value="ATP-DEPENDENT RNA HELICASE DHX37-RELATED"/>
    <property type="match status" value="1"/>
</dbReference>
<dbReference type="InterPro" id="IPR002464">
    <property type="entry name" value="DNA/RNA_helicase_DEAH_CS"/>
</dbReference>
<sequence>MDSTKKMSSKKRKRFEKYVQKKIKKEERTVLLEKLSKSSFSSELMKSSKSLGRGKDTRKERLRRAFYENRFGMAQSDPGAPLFVSNDGDDDEPIKKKKKTKKSEKLEFLKKNPLQNYEDDSFDSSDSQYDVDKETVNNDILNSVIEKQALSGTSSCGKEQSFKEWAIEQLGIGLKSSNEQVTPNFVIQDGLDITVDSCVENDDALKYEKKAFYVPVKRSQEIQLTRMKLPICDDEQAIMEAISENSVVVICGETGSGKTTQLPQFLYEAGFGNPESDNPGIIGITQPRRVAAMSMSKRVAQELSLDDKRVSYQIRYDATVSSNTVIKFMTDGVLLRELSGDFLLSKYSAIIIDEAHERSLNTDILIGVISRVLRLRKELSEEDKSKIKPLKIIIMSATLRISDFTQNRRLFDIPPPVINVNARQYPVSIHFNKRTPRTDYVTEAFKKICKIHTRLPRGGILVFMTGQNEISILCKKLRNKFPYISSDRTHRNRTVIKEEPPIDEPNEYIHKGYSDRNVDHEIEELAMGENDQDYLDHHDDFDTNSEDSITEFENDVLDNEYAGPLYVLPLYSLLSTRAQMRVFEPPPEGARLCVVATNIAETSLTIPGVTYVVDSGKVKERRYNASSGVQSYVIDWISKASADQRAGRAGRTGPGHCYRLYSSAVFNDQFQQFTVPEIHRTPIEGVILQMKAMNIDTVSNFPFPTPPDRDQLKKAEKLLRYIGALDENNQITSLGRAIATFPLAPRFSKMLIIGQQHECLPYVIAIVSALSVGDPFIKDYHLDGTDSDDGGDEDYLVNNVQTKELNEIQKEIIFKKERRKLMRKKFFDVQKKHSGLDPTSDILKFLNVVGAYEYSGGNEKFCEDNFVRTKAMQEIHKLRGQITKIVQANCQGVDVCVDPKMKPPSAIQLEALRQIIAAGFIDQVAMRKDLVDGMTKTFSSTRGIAYSTMWTNEDVFIHPSSVLYHGKPPDFVVYQELQRTNKVWMKGITIIKPEWLSKLGKSLCVFSKPKELPTPKLKRNDDEMTAYVTPCFGPKSWELPLIKVKGTKVGGRWVYEKF</sequence>
<dbReference type="InterPro" id="IPR011709">
    <property type="entry name" value="DEAD-box_helicase_OB_fold"/>
</dbReference>
<evidence type="ECO:0000256" key="7">
    <source>
        <dbReference type="ARBA" id="ARBA00047984"/>
    </source>
</evidence>
<comment type="caution">
    <text evidence="11">The sequence shown here is derived from an EMBL/GenBank/DDBJ whole genome shotgun (WGS) entry which is preliminary data.</text>
</comment>
<dbReference type="SMART" id="SM00490">
    <property type="entry name" value="HELICc"/>
    <property type="match status" value="1"/>
</dbReference>
<dbReference type="CDD" id="cd18791">
    <property type="entry name" value="SF2_C_RHA"/>
    <property type="match status" value="1"/>
</dbReference>
<dbReference type="SUPFAM" id="SSF52540">
    <property type="entry name" value="P-loop containing nucleoside triphosphate hydrolases"/>
    <property type="match status" value="1"/>
</dbReference>
<evidence type="ECO:0000313" key="11">
    <source>
        <dbReference type="EMBL" id="KAF0428702.1"/>
    </source>
</evidence>
<dbReference type="InterPro" id="IPR001650">
    <property type="entry name" value="Helicase_C-like"/>
</dbReference>
<gene>
    <name evidence="11" type="ORF">F8M41_005839</name>
</gene>
<keyword evidence="3" id="KW-0547">Nucleotide-binding</keyword>
<evidence type="ECO:0000259" key="9">
    <source>
        <dbReference type="PROSITE" id="PS51192"/>
    </source>
</evidence>
<evidence type="ECO:0000256" key="5">
    <source>
        <dbReference type="ARBA" id="ARBA00022806"/>
    </source>
</evidence>
<dbReference type="InterPro" id="IPR011545">
    <property type="entry name" value="DEAD/DEAH_box_helicase_dom"/>
</dbReference>
<dbReference type="Gene3D" id="3.40.50.300">
    <property type="entry name" value="P-loop containing nucleotide triphosphate hydrolases"/>
    <property type="match status" value="2"/>
</dbReference>
<feature type="region of interest" description="Disordered" evidence="8">
    <location>
        <begin position="39"/>
        <end position="102"/>
    </location>
</feature>
<name>A0A8H3XAH7_GIGMA</name>
<dbReference type="Pfam" id="PF07717">
    <property type="entry name" value="OB_NTP_bind"/>
    <property type="match status" value="1"/>
</dbReference>
<comment type="similarity">
    <text evidence="1">Belongs to the DEAD box helicase family. DEAH subfamily.</text>
</comment>
<dbReference type="Pfam" id="PF04408">
    <property type="entry name" value="WHD_HA2"/>
    <property type="match status" value="1"/>
</dbReference>
<dbReference type="GO" id="GO:0016787">
    <property type="term" value="F:hydrolase activity"/>
    <property type="evidence" value="ECO:0007669"/>
    <property type="project" value="UniProtKB-KW"/>
</dbReference>
<evidence type="ECO:0000256" key="2">
    <source>
        <dbReference type="ARBA" id="ARBA00012552"/>
    </source>
</evidence>
<dbReference type="OrthoDB" id="10253254at2759"/>
<dbReference type="InterPro" id="IPR014001">
    <property type="entry name" value="Helicase_ATP-bd"/>
</dbReference>
<dbReference type="Proteomes" id="UP000439903">
    <property type="component" value="Unassembled WGS sequence"/>
</dbReference>
<dbReference type="AlphaFoldDB" id="A0A8H3XAH7"/>
<evidence type="ECO:0000256" key="1">
    <source>
        <dbReference type="ARBA" id="ARBA00008792"/>
    </source>
</evidence>
<dbReference type="PROSITE" id="PS51194">
    <property type="entry name" value="HELICASE_CTER"/>
    <property type="match status" value="1"/>
</dbReference>
<dbReference type="PROSITE" id="PS51192">
    <property type="entry name" value="HELICASE_ATP_BIND_1"/>
    <property type="match status" value="1"/>
</dbReference>
<feature type="domain" description="Helicase C-terminal" evidence="10">
    <location>
        <begin position="517"/>
        <end position="694"/>
    </location>
</feature>
<dbReference type="PROSITE" id="PS00690">
    <property type="entry name" value="DEAH_ATP_HELICASE"/>
    <property type="match status" value="1"/>
</dbReference>
<dbReference type="GO" id="GO:1990904">
    <property type="term" value="C:ribonucleoprotein complex"/>
    <property type="evidence" value="ECO:0007669"/>
    <property type="project" value="UniProtKB-ARBA"/>
</dbReference>
<feature type="domain" description="Helicase ATP-binding" evidence="9">
    <location>
        <begin position="239"/>
        <end position="417"/>
    </location>
</feature>
<evidence type="ECO:0000256" key="3">
    <source>
        <dbReference type="ARBA" id="ARBA00022741"/>
    </source>
</evidence>
<evidence type="ECO:0000313" key="12">
    <source>
        <dbReference type="Proteomes" id="UP000439903"/>
    </source>
</evidence>
<organism evidence="11 12">
    <name type="scientific">Gigaspora margarita</name>
    <dbReference type="NCBI Taxonomy" id="4874"/>
    <lineage>
        <taxon>Eukaryota</taxon>
        <taxon>Fungi</taxon>
        <taxon>Fungi incertae sedis</taxon>
        <taxon>Mucoromycota</taxon>
        <taxon>Glomeromycotina</taxon>
        <taxon>Glomeromycetes</taxon>
        <taxon>Diversisporales</taxon>
        <taxon>Gigasporaceae</taxon>
        <taxon>Gigaspora</taxon>
    </lineage>
</organism>
<dbReference type="SMART" id="SM00487">
    <property type="entry name" value="DEXDc"/>
    <property type="match status" value="1"/>
</dbReference>
<evidence type="ECO:0000259" key="10">
    <source>
        <dbReference type="PROSITE" id="PS51194"/>
    </source>
</evidence>
<protein>
    <recommendedName>
        <fullName evidence="2">RNA helicase</fullName>
        <ecNumber evidence="2">3.6.4.13</ecNumber>
    </recommendedName>
</protein>
<evidence type="ECO:0000256" key="4">
    <source>
        <dbReference type="ARBA" id="ARBA00022801"/>
    </source>
</evidence>
<proteinExistence type="inferred from homology"/>
<dbReference type="CDD" id="cd17982">
    <property type="entry name" value="DEXHc_DHX37"/>
    <property type="match status" value="1"/>
</dbReference>
<dbReference type="EC" id="3.6.4.13" evidence="2"/>
<dbReference type="Pfam" id="PF21010">
    <property type="entry name" value="HA2_C"/>
    <property type="match status" value="1"/>
</dbReference>
<evidence type="ECO:0000256" key="8">
    <source>
        <dbReference type="SAM" id="MobiDB-lite"/>
    </source>
</evidence>
<dbReference type="InterPro" id="IPR027417">
    <property type="entry name" value="P-loop_NTPase"/>
</dbReference>
<accession>A0A8H3XAH7</accession>
<keyword evidence="12" id="KW-1185">Reference proteome</keyword>
<dbReference type="SMART" id="SM00847">
    <property type="entry name" value="HA2"/>
    <property type="match status" value="1"/>
</dbReference>
<dbReference type="Gene3D" id="1.20.120.1080">
    <property type="match status" value="1"/>
</dbReference>
<feature type="compositionally biased region" description="Low complexity" evidence="8">
    <location>
        <begin position="39"/>
        <end position="51"/>
    </location>
</feature>
<dbReference type="GO" id="GO:0005524">
    <property type="term" value="F:ATP binding"/>
    <property type="evidence" value="ECO:0007669"/>
    <property type="project" value="UniProtKB-KW"/>
</dbReference>
<comment type="catalytic activity">
    <reaction evidence="7">
        <text>ATP + H2O = ADP + phosphate + H(+)</text>
        <dbReference type="Rhea" id="RHEA:13065"/>
        <dbReference type="ChEBI" id="CHEBI:15377"/>
        <dbReference type="ChEBI" id="CHEBI:15378"/>
        <dbReference type="ChEBI" id="CHEBI:30616"/>
        <dbReference type="ChEBI" id="CHEBI:43474"/>
        <dbReference type="ChEBI" id="CHEBI:456216"/>
        <dbReference type="EC" id="3.6.4.13"/>
    </reaction>
</comment>
<dbReference type="Pfam" id="PF00270">
    <property type="entry name" value="DEAD"/>
    <property type="match status" value="1"/>
</dbReference>
<dbReference type="GO" id="GO:0003723">
    <property type="term" value="F:RNA binding"/>
    <property type="evidence" value="ECO:0007669"/>
    <property type="project" value="TreeGrafter"/>
</dbReference>
<dbReference type="Pfam" id="PF00271">
    <property type="entry name" value="Helicase_C"/>
    <property type="match status" value="1"/>
</dbReference>
<dbReference type="PANTHER" id="PTHR18934">
    <property type="entry name" value="ATP-DEPENDENT RNA HELICASE"/>
    <property type="match status" value="1"/>
</dbReference>
<evidence type="ECO:0000256" key="6">
    <source>
        <dbReference type="ARBA" id="ARBA00022840"/>
    </source>
</evidence>